<proteinExistence type="predicted"/>
<name>A0A9W9KD27_9EURO</name>
<dbReference type="EMBL" id="JAPMSZ010000005">
    <property type="protein sequence ID" value="KAJ5101371.1"/>
    <property type="molecule type" value="Genomic_DNA"/>
</dbReference>
<evidence type="ECO:0000313" key="2">
    <source>
        <dbReference type="Proteomes" id="UP001141434"/>
    </source>
</evidence>
<dbReference type="RefSeq" id="XP_056512202.1">
    <property type="nucleotide sequence ID" value="XM_056654175.1"/>
</dbReference>
<dbReference type="Proteomes" id="UP001141434">
    <property type="component" value="Unassembled WGS sequence"/>
</dbReference>
<gene>
    <name evidence="1" type="ORF">NUU61_003593</name>
</gene>
<organism evidence="1 2">
    <name type="scientific">Penicillium alfredii</name>
    <dbReference type="NCBI Taxonomy" id="1506179"/>
    <lineage>
        <taxon>Eukaryota</taxon>
        <taxon>Fungi</taxon>
        <taxon>Dikarya</taxon>
        <taxon>Ascomycota</taxon>
        <taxon>Pezizomycotina</taxon>
        <taxon>Eurotiomycetes</taxon>
        <taxon>Eurotiomycetidae</taxon>
        <taxon>Eurotiales</taxon>
        <taxon>Aspergillaceae</taxon>
        <taxon>Penicillium</taxon>
    </lineage>
</organism>
<accession>A0A9W9KD27</accession>
<dbReference type="AlphaFoldDB" id="A0A9W9KD27"/>
<protein>
    <submittedName>
        <fullName evidence="1">Actin-binding cofilin/tropomyosin type</fullName>
    </submittedName>
</protein>
<keyword evidence="2" id="KW-1185">Reference proteome</keyword>
<comment type="caution">
    <text evidence="1">The sequence shown here is derived from an EMBL/GenBank/DDBJ whole genome shotgun (WGS) entry which is preliminary data.</text>
</comment>
<reference evidence="1" key="2">
    <citation type="journal article" date="2023" name="IMA Fungus">
        <title>Comparative genomic study of the Penicillium genus elucidates a diverse pangenome and 15 lateral gene transfer events.</title>
        <authorList>
            <person name="Petersen C."/>
            <person name="Sorensen T."/>
            <person name="Nielsen M.R."/>
            <person name="Sondergaard T.E."/>
            <person name="Sorensen J.L."/>
            <person name="Fitzpatrick D.A."/>
            <person name="Frisvad J.C."/>
            <person name="Nielsen K.L."/>
        </authorList>
    </citation>
    <scope>NUCLEOTIDE SEQUENCE</scope>
    <source>
        <strain evidence="1">IBT 34128</strain>
    </source>
</reference>
<evidence type="ECO:0000313" key="1">
    <source>
        <dbReference type="EMBL" id="KAJ5101371.1"/>
    </source>
</evidence>
<dbReference type="GeneID" id="81393343"/>
<sequence length="141" mass="15354">MNQNTYQADGGANMSVDDRAMAAPRDLQEGGLVQLLRKCSSWMLIQNTAVDLAEDLIMPVKSEKEVDSDAIAGHITRSPLIYSFYHYPGSDSVIFISTPSSDLSVKMRIAHIRVRNEAMAAGEKGGLTIAKKVYCPLSCTS</sequence>
<reference evidence="1" key="1">
    <citation type="submission" date="2022-11" db="EMBL/GenBank/DDBJ databases">
        <authorList>
            <person name="Petersen C."/>
        </authorList>
    </citation>
    <scope>NUCLEOTIDE SEQUENCE</scope>
    <source>
        <strain evidence="1">IBT 34128</strain>
    </source>
</reference>